<dbReference type="GO" id="GO:0009097">
    <property type="term" value="P:isoleucine biosynthetic process"/>
    <property type="evidence" value="ECO:0007669"/>
    <property type="project" value="UniProtKB-UniPathway"/>
</dbReference>
<evidence type="ECO:0000256" key="14">
    <source>
        <dbReference type="ARBA" id="ARBA00049229"/>
    </source>
</evidence>
<keyword evidence="18" id="KW-1185">Reference proteome</keyword>
<dbReference type="UniPathway" id="UPA00047">
    <property type="reaction ID" value="UER00058"/>
</dbReference>
<evidence type="ECO:0000256" key="8">
    <source>
        <dbReference type="ARBA" id="ARBA00022605"/>
    </source>
</evidence>
<reference evidence="17 18" key="1">
    <citation type="journal article" date="2014" name="Int. J. Syst. Evol. Microbiol.">
        <title>Nitrososphaera viennensis gen. nov., sp. nov., an aerobic and mesophilic, ammonia-oxidizing archaeon from soil and a member of the archaeal phylum Thaumarchaeota.</title>
        <authorList>
            <person name="Stieglmeier M."/>
            <person name="Klingl A."/>
            <person name="Alves R.J."/>
            <person name="Rittmann S.K."/>
            <person name="Melcher M."/>
            <person name="Leisch N."/>
            <person name="Schleper C."/>
        </authorList>
    </citation>
    <scope>NUCLEOTIDE SEQUENCE [LARGE SCALE GENOMIC DNA]</scope>
    <source>
        <strain evidence="17">EN76</strain>
    </source>
</reference>
<dbReference type="GO" id="GO:0009099">
    <property type="term" value="P:L-valine biosynthetic process"/>
    <property type="evidence" value="ECO:0007669"/>
    <property type="project" value="UniProtKB-UniPathway"/>
</dbReference>
<dbReference type="InterPro" id="IPR033939">
    <property type="entry name" value="BCAT_family"/>
</dbReference>
<dbReference type="Gene3D" id="3.20.10.10">
    <property type="entry name" value="D-amino Acid Aminotransferase, subunit A, domain 2"/>
    <property type="match status" value="1"/>
</dbReference>
<comment type="pathway">
    <text evidence="5 16">Amino-acid biosynthesis; L-leucine biosynthesis; L-leucine from 3-methyl-2-oxobutanoate: step 4/4.</text>
</comment>
<dbReference type="SUPFAM" id="SSF56752">
    <property type="entry name" value="D-aminoacid aminotransferase-like PLP-dependent enzymes"/>
    <property type="match status" value="1"/>
</dbReference>
<dbReference type="InterPro" id="IPR036038">
    <property type="entry name" value="Aminotransferase-like"/>
</dbReference>
<dbReference type="InterPro" id="IPR018300">
    <property type="entry name" value="Aminotrans_IV_CS"/>
</dbReference>
<comment type="similarity">
    <text evidence="6 15">Belongs to the class-IV pyridoxal-phosphate-dependent aminotransferase family.</text>
</comment>
<evidence type="ECO:0000256" key="11">
    <source>
        <dbReference type="ARBA" id="ARBA00023304"/>
    </source>
</evidence>
<comment type="catalytic activity">
    <reaction evidence="14 16">
        <text>L-leucine + 2-oxoglutarate = 4-methyl-2-oxopentanoate + L-glutamate</text>
        <dbReference type="Rhea" id="RHEA:18321"/>
        <dbReference type="ChEBI" id="CHEBI:16810"/>
        <dbReference type="ChEBI" id="CHEBI:17865"/>
        <dbReference type="ChEBI" id="CHEBI:29985"/>
        <dbReference type="ChEBI" id="CHEBI:57427"/>
        <dbReference type="EC" id="2.6.1.42"/>
    </reaction>
</comment>
<dbReference type="AlphaFoldDB" id="A0A060HE93"/>
<keyword evidence="7 16" id="KW-0032">Aminotransferase</keyword>
<evidence type="ECO:0000256" key="13">
    <source>
        <dbReference type="ARBA" id="ARBA00048798"/>
    </source>
</evidence>
<comment type="catalytic activity">
    <reaction evidence="13 16">
        <text>L-isoleucine + 2-oxoglutarate = (S)-3-methyl-2-oxopentanoate + L-glutamate</text>
        <dbReference type="Rhea" id="RHEA:24801"/>
        <dbReference type="ChEBI" id="CHEBI:16810"/>
        <dbReference type="ChEBI" id="CHEBI:29985"/>
        <dbReference type="ChEBI" id="CHEBI:35146"/>
        <dbReference type="ChEBI" id="CHEBI:58045"/>
        <dbReference type="EC" id="2.6.1.42"/>
    </reaction>
</comment>
<dbReference type="OrthoDB" id="6469at2157"/>
<evidence type="ECO:0000256" key="10">
    <source>
        <dbReference type="ARBA" id="ARBA00022898"/>
    </source>
</evidence>
<keyword evidence="8 16" id="KW-0028">Amino-acid biosynthesis</keyword>
<evidence type="ECO:0000256" key="1">
    <source>
        <dbReference type="ARBA" id="ARBA00001933"/>
    </source>
</evidence>
<evidence type="ECO:0000256" key="3">
    <source>
        <dbReference type="ARBA" id="ARBA00004824"/>
    </source>
</evidence>
<dbReference type="PANTHER" id="PTHR42743">
    <property type="entry name" value="AMINO-ACID AMINOTRANSFERASE"/>
    <property type="match status" value="1"/>
</dbReference>
<sequence length="305" mass="34062">MKEKGAEFIWFDGKFVKWEDAKVPVFTHALHYGTAVFEGIRGYSSKDNVFVFRLKEHMERLHRSANVYSLTVKHSAKELSDATVELLKKNKMRESVYIRPLTFVGMHGIDLNVTKDSPTHTIIVAFPFAKYFKGDGLKARVSSWRRISDQTTPPLAKAAGNYLNSVLATQECRRDGYDESILLDVAGNVSEASGENIFLVRNGNIYTPYFADSALEGITRESAITMARGMGYTVTERPIPRAELYMADEIFLTGTAAEIVPVTSVDGHTIGTGKEGPVSKSIRQTYEKVVTGGVKEYTDWLTPVW</sequence>
<dbReference type="InterPro" id="IPR001544">
    <property type="entry name" value="Aminotrans_IV"/>
</dbReference>
<dbReference type="EMBL" id="CP007536">
    <property type="protein sequence ID" value="AIC14979.1"/>
    <property type="molecule type" value="Genomic_DNA"/>
</dbReference>
<comment type="pathway">
    <text evidence="4 16">Amino-acid biosynthesis; L-valine biosynthesis; L-valine from pyruvate: step 4/4.</text>
</comment>
<comment type="pathway">
    <text evidence="3 16">Amino-acid biosynthesis; L-isoleucine biosynthesis; L-isoleucine from 2-oxobutanoate: step 4/4.</text>
</comment>
<dbReference type="InterPro" id="IPR043132">
    <property type="entry name" value="BCAT-like_C"/>
</dbReference>
<proteinExistence type="inferred from homology"/>
<keyword evidence="10 16" id="KW-0663">Pyridoxal phosphate</keyword>
<evidence type="ECO:0000256" key="9">
    <source>
        <dbReference type="ARBA" id="ARBA00022679"/>
    </source>
</evidence>
<evidence type="ECO:0000256" key="16">
    <source>
        <dbReference type="RuleBase" id="RU364094"/>
    </source>
</evidence>
<dbReference type="GO" id="GO:0052655">
    <property type="term" value="F:L-valine-2-oxoglutarate transaminase activity"/>
    <property type="evidence" value="ECO:0007669"/>
    <property type="project" value="RHEA"/>
</dbReference>
<dbReference type="GO" id="GO:0052656">
    <property type="term" value="F:L-isoleucine-2-oxoglutarate transaminase activity"/>
    <property type="evidence" value="ECO:0007669"/>
    <property type="project" value="RHEA"/>
</dbReference>
<dbReference type="Proteomes" id="UP000027093">
    <property type="component" value="Chromosome"/>
</dbReference>
<evidence type="ECO:0000256" key="15">
    <source>
        <dbReference type="RuleBase" id="RU004106"/>
    </source>
</evidence>
<dbReference type="EC" id="2.6.1.42" evidence="16"/>
<keyword evidence="11 16" id="KW-0100">Branched-chain amino acid biosynthesis</keyword>
<comment type="cofactor">
    <cofactor evidence="1 16">
        <name>pyridoxal 5'-phosphate</name>
        <dbReference type="ChEBI" id="CHEBI:597326"/>
    </cofactor>
</comment>
<protein>
    <recommendedName>
        <fullName evidence="16">Branched-chain-amino-acid aminotransferase</fullName>
        <shortName evidence="16">BCAT</shortName>
        <ecNumber evidence="16">2.6.1.42</ecNumber>
    </recommendedName>
</protein>
<accession>A0A060HE93</accession>
<dbReference type="Gene3D" id="3.30.470.10">
    <property type="match status" value="1"/>
</dbReference>
<evidence type="ECO:0000256" key="4">
    <source>
        <dbReference type="ARBA" id="ARBA00004931"/>
    </source>
</evidence>
<dbReference type="NCBIfam" id="NF005146">
    <property type="entry name" value="PRK06606.1"/>
    <property type="match status" value="1"/>
</dbReference>
<organism evidence="17 18">
    <name type="scientific">Nitrososphaera viennensis EN76</name>
    <dbReference type="NCBI Taxonomy" id="926571"/>
    <lineage>
        <taxon>Archaea</taxon>
        <taxon>Nitrososphaerota</taxon>
        <taxon>Nitrososphaeria</taxon>
        <taxon>Nitrososphaerales</taxon>
        <taxon>Nitrososphaeraceae</taxon>
        <taxon>Nitrososphaera</taxon>
    </lineage>
</organism>
<dbReference type="InterPro" id="IPR005785">
    <property type="entry name" value="B_amino_transI"/>
</dbReference>
<dbReference type="InterPro" id="IPR043131">
    <property type="entry name" value="BCAT-like_N"/>
</dbReference>
<dbReference type="UniPathway" id="UPA00048">
    <property type="reaction ID" value="UER00073"/>
</dbReference>
<evidence type="ECO:0000256" key="12">
    <source>
        <dbReference type="ARBA" id="ARBA00048212"/>
    </source>
</evidence>
<evidence type="ECO:0000256" key="5">
    <source>
        <dbReference type="ARBA" id="ARBA00005072"/>
    </source>
</evidence>
<dbReference type="PROSITE" id="PS00770">
    <property type="entry name" value="AA_TRANSFER_CLASS_4"/>
    <property type="match status" value="1"/>
</dbReference>
<evidence type="ECO:0000313" key="17">
    <source>
        <dbReference type="EMBL" id="AIC14979.1"/>
    </source>
</evidence>
<dbReference type="STRING" id="926571.NVIE_007650"/>
<evidence type="ECO:0000256" key="7">
    <source>
        <dbReference type="ARBA" id="ARBA00022576"/>
    </source>
</evidence>
<dbReference type="GeneID" id="74946029"/>
<dbReference type="RefSeq" id="WP_075054086.1">
    <property type="nucleotide sequence ID" value="NZ_CP007536.1"/>
</dbReference>
<dbReference type="FunFam" id="3.20.10.10:FF:000002">
    <property type="entry name" value="D-alanine aminotransferase"/>
    <property type="match status" value="1"/>
</dbReference>
<evidence type="ECO:0000313" key="18">
    <source>
        <dbReference type="Proteomes" id="UP000027093"/>
    </source>
</evidence>
<name>A0A060HE93_9ARCH</name>
<dbReference type="UniPathway" id="UPA00049">
    <property type="reaction ID" value="UER00062"/>
</dbReference>
<dbReference type="HOGENOM" id="CLU_020844_3_1_2"/>
<dbReference type="Pfam" id="PF01063">
    <property type="entry name" value="Aminotran_4"/>
    <property type="match status" value="1"/>
</dbReference>
<dbReference type="KEGG" id="nvn:NVIE_007650"/>
<dbReference type="GO" id="GO:0052654">
    <property type="term" value="F:L-leucine-2-oxoglutarate transaminase activity"/>
    <property type="evidence" value="ECO:0007669"/>
    <property type="project" value="RHEA"/>
</dbReference>
<dbReference type="InterPro" id="IPR050571">
    <property type="entry name" value="Class-IV_PLP-Dep_Aminotrnsfr"/>
</dbReference>
<comment type="function">
    <text evidence="2 16">Acts on leucine, isoleucine and valine.</text>
</comment>
<comment type="catalytic activity">
    <reaction evidence="12 16">
        <text>L-valine + 2-oxoglutarate = 3-methyl-2-oxobutanoate + L-glutamate</text>
        <dbReference type="Rhea" id="RHEA:24813"/>
        <dbReference type="ChEBI" id="CHEBI:11851"/>
        <dbReference type="ChEBI" id="CHEBI:16810"/>
        <dbReference type="ChEBI" id="CHEBI:29985"/>
        <dbReference type="ChEBI" id="CHEBI:57762"/>
        <dbReference type="EC" id="2.6.1.42"/>
    </reaction>
</comment>
<evidence type="ECO:0000256" key="6">
    <source>
        <dbReference type="ARBA" id="ARBA00009320"/>
    </source>
</evidence>
<dbReference type="PANTHER" id="PTHR42743:SF11">
    <property type="entry name" value="AMINODEOXYCHORISMATE LYASE"/>
    <property type="match status" value="1"/>
</dbReference>
<dbReference type="GO" id="GO:0009098">
    <property type="term" value="P:L-leucine biosynthetic process"/>
    <property type="evidence" value="ECO:0007669"/>
    <property type="project" value="UniProtKB-UniPathway"/>
</dbReference>
<evidence type="ECO:0000256" key="2">
    <source>
        <dbReference type="ARBA" id="ARBA00003109"/>
    </source>
</evidence>
<keyword evidence="9 16" id="KW-0808">Transferase</keyword>
<gene>
    <name evidence="17" type="primary">ilvE1</name>
    <name evidence="16" type="synonym">ilvE</name>
    <name evidence="17" type="ORF">NVIE_007650</name>
</gene>
<dbReference type="CDD" id="cd01557">
    <property type="entry name" value="BCAT_beta_family"/>
    <property type="match status" value="1"/>
</dbReference>
<dbReference type="NCBIfam" id="TIGR01122">
    <property type="entry name" value="ilvE_I"/>
    <property type="match status" value="1"/>
</dbReference>